<evidence type="ECO:0000313" key="3">
    <source>
        <dbReference type="Proteomes" id="UP000031339"/>
    </source>
</evidence>
<dbReference type="EMBL" id="JWIY01000001">
    <property type="protein sequence ID" value="KIC78021.1"/>
    <property type="molecule type" value="Genomic_DNA"/>
</dbReference>
<feature type="transmembrane region" description="Helical" evidence="1">
    <location>
        <begin position="126"/>
        <end position="146"/>
    </location>
</feature>
<accession>A0A0C1K5D1</accession>
<keyword evidence="1" id="KW-0812">Transmembrane</keyword>
<comment type="caution">
    <text evidence="2">The sequence shown here is derived from an EMBL/GenBank/DDBJ whole genome shotgun (WGS) entry which is preliminary data.</text>
</comment>
<sequence length="199" mass="23343">MRKTIIIHIFFAIISAIVYVEGILTKGPDLIWNMFLALIAYDTAFLAIQFKKKWFFLPVILLWLALYPNTFYMITDLVHMHWVSDTLWNRESLHLFMAFVPSIFFGVLCGIESWNMIVHYLKLNWWIEYLAIGAVSFLSSLAIYIGRYDRLNSWDLVSHPTLVFERLAASLQRESLLFILGFTFIQIMSLVFLSKNQSK</sequence>
<dbReference type="OrthoDB" id="4540541at2"/>
<dbReference type="Proteomes" id="UP000031339">
    <property type="component" value="Unassembled WGS sequence"/>
</dbReference>
<feature type="transmembrane region" description="Helical" evidence="1">
    <location>
        <begin position="94"/>
        <end position="114"/>
    </location>
</feature>
<dbReference type="STRING" id="862969.SCI_0335"/>
<gene>
    <name evidence="2" type="ORF">RN79_00135</name>
</gene>
<reference evidence="2 3" key="1">
    <citation type="submission" date="2014-12" db="EMBL/GenBank/DDBJ databases">
        <title>Partial genome sequence of Streptococcus constellatus KCOM 1650 (= ChDC B144).</title>
        <authorList>
            <person name="Kook J.-K."/>
            <person name="Park S.-N."/>
            <person name="Lim Y.K."/>
            <person name="Jo E."/>
        </authorList>
    </citation>
    <scope>NUCLEOTIDE SEQUENCE [LARGE SCALE GENOMIC DNA]</scope>
    <source>
        <strain evidence="2 3">KCOM 1650</strain>
    </source>
</reference>
<feature type="transmembrane region" description="Helical" evidence="1">
    <location>
        <begin position="175"/>
        <end position="193"/>
    </location>
</feature>
<proteinExistence type="predicted"/>
<keyword evidence="1" id="KW-1133">Transmembrane helix</keyword>
<protein>
    <submittedName>
        <fullName evidence="2">Membrane protein</fullName>
    </submittedName>
</protein>
<evidence type="ECO:0000313" key="2">
    <source>
        <dbReference type="EMBL" id="KIC78021.1"/>
    </source>
</evidence>
<dbReference type="AlphaFoldDB" id="A0A0C1K5D1"/>
<organism evidence="2 3">
    <name type="scientific">Streptococcus constellatus</name>
    <dbReference type="NCBI Taxonomy" id="76860"/>
    <lineage>
        <taxon>Bacteria</taxon>
        <taxon>Bacillati</taxon>
        <taxon>Bacillota</taxon>
        <taxon>Bacilli</taxon>
        <taxon>Lactobacillales</taxon>
        <taxon>Streptococcaceae</taxon>
        <taxon>Streptococcus</taxon>
        <taxon>Streptococcus anginosus group</taxon>
    </lineage>
</organism>
<feature type="transmembrane region" description="Helical" evidence="1">
    <location>
        <begin position="55"/>
        <end position="74"/>
    </location>
</feature>
<dbReference type="eggNOG" id="COG4330">
    <property type="taxonomic scope" value="Bacteria"/>
</dbReference>
<keyword evidence="1" id="KW-0472">Membrane</keyword>
<name>A0A0C1K5D1_STRCV</name>
<feature type="transmembrane region" description="Helical" evidence="1">
    <location>
        <begin position="30"/>
        <end position="48"/>
    </location>
</feature>
<dbReference type="Pfam" id="PF07099">
    <property type="entry name" value="DUF1361"/>
    <property type="match status" value="1"/>
</dbReference>
<evidence type="ECO:0000256" key="1">
    <source>
        <dbReference type="SAM" id="Phobius"/>
    </source>
</evidence>
<dbReference type="InterPro" id="IPR009793">
    <property type="entry name" value="DUF1361"/>
</dbReference>
<feature type="transmembrane region" description="Helical" evidence="1">
    <location>
        <begin position="5"/>
        <end position="24"/>
    </location>
</feature>
<dbReference type="RefSeq" id="WP_039676498.1">
    <property type="nucleotide sequence ID" value="NZ_JWIY01000001.1"/>
</dbReference>